<reference evidence="3" key="2">
    <citation type="submission" date="2019-09" db="UniProtKB">
        <authorList>
            <consortium name="WormBaseParasite"/>
        </authorList>
    </citation>
    <scope>IDENTIFICATION</scope>
</reference>
<evidence type="ECO:0000313" key="2">
    <source>
        <dbReference type="Proteomes" id="UP000050761"/>
    </source>
</evidence>
<dbReference type="EMBL" id="UZAH01026227">
    <property type="protein sequence ID" value="VDO77408.1"/>
    <property type="molecule type" value="Genomic_DNA"/>
</dbReference>
<reference evidence="1 2" key="1">
    <citation type="submission" date="2018-11" db="EMBL/GenBank/DDBJ databases">
        <authorList>
            <consortium name="Pathogen Informatics"/>
        </authorList>
    </citation>
    <scope>NUCLEOTIDE SEQUENCE [LARGE SCALE GENOMIC DNA]</scope>
</reference>
<protein>
    <submittedName>
        <fullName evidence="3">Ribosomal_L30_N domain-containing protein</fullName>
    </submittedName>
</protein>
<dbReference type="Proteomes" id="UP000050761">
    <property type="component" value="Unassembled WGS sequence"/>
</dbReference>
<organism evidence="2 3">
    <name type="scientific">Heligmosomoides polygyrus</name>
    <name type="common">Parasitic roundworm</name>
    <dbReference type="NCBI Taxonomy" id="6339"/>
    <lineage>
        <taxon>Eukaryota</taxon>
        <taxon>Metazoa</taxon>
        <taxon>Ecdysozoa</taxon>
        <taxon>Nematoda</taxon>
        <taxon>Chromadorea</taxon>
        <taxon>Rhabditida</taxon>
        <taxon>Rhabditina</taxon>
        <taxon>Rhabditomorpha</taxon>
        <taxon>Strongyloidea</taxon>
        <taxon>Heligmosomidae</taxon>
        <taxon>Heligmosomoides</taxon>
    </lineage>
</organism>
<keyword evidence="2" id="KW-1185">Reference proteome</keyword>
<dbReference type="WBParaSite" id="HPBE_0000869501-mRNA-1">
    <property type="protein sequence ID" value="HPBE_0000869501-mRNA-1"/>
    <property type="gene ID" value="HPBE_0000869501"/>
</dbReference>
<dbReference type="OrthoDB" id="418748at2759"/>
<name>A0A183FMQ1_HELPZ</name>
<sequence length="77" mass="9268">MQVTVKKKKQAHRLWHKRMVPERFMAYKKLKRLTKEAIAKARNAGMDAQYEKLDGYRERCSPPVKRRHVIELVLTFE</sequence>
<accession>A0A3P8BLM7</accession>
<evidence type="ECO:0000313" key="1">
    <source>
        <dbReference type="EMBL" id="VDO77408.1"/>
    </source>
</evidence>
<gene>
    <name evidence="1" type="ORF">HPBE_LOCUS8696</name>
</gene>
<proteinExistence type="predicted"/>
<evidence type="ECO:0000313" key="3">
    <source>
        <dbReference type="WBParaSite" id="HPBE_0000869501-mRNA-1"/>
    </source>
</evidence>
<accession>A0A183FMQ1</accession>
<dbReference type="AlphaFoldDB" id="A0A183FMQ1"/>